<keyword evidence="4" id="KW-1185">Reference proteome</keyword>
<evidence type="ECO:0000259" key="2">
    <source>
        <dbReference type="Pfam" id="PF07596"/>
    </source>
</evidence>
<keyword evidence="1" id="KW-0812">Transmembrane</keyword>
<dbReference type="NCBIfam" id="TIGR02532">
    <property type="entry name" value="IV_pilin_GFxxxE"/>
    <property type="match status" value="1"/>
</dbReference>
<feature type="transmembrane region" description="Helical" evidence="1">
    <location>
        <begin position="20"/>
        <end position="41"/>
    </location>
</feature>
<dbReference type="InterPro" id="IPR045584">
    <property type="entry name" value="Pilin-like"/>
</dbReference>
<comment type="caution">
    <text evidence="3">The sequence shown here is derived from an EMBL/GenBank/DDBJ whole genome shotgun (WGS) entry which is preliminary data.</text>
</comment>
<proteinExistence type="predicted"/>
<organism evidence="3 4">
    <name type="scientific">Victivallis vadensis</name>
    <dbReference type="NCBI Taxonomy" id="172901"/>
    <lineage>
        <taxon>Bacteria</taxon>
        <taxon>Pseudomonadati</taxon>
        <taxon>Lentisphaerota</taxon>
        <taxon>Lentisphaeria</taxon>
        <taxon>Victivallales</taxon>
        <taxon>Victivallaceae</taxon>
        <taxon>Victivallis</taxon>
    </lineage>
</organism>
<evidence type="ECO:0000256" key="1">
    <source>
        <dbReference type="SAM" id="Phobius"/>
    </source>
</evidence>
<dbReference type="Proteomes" id="UP000245959">
    <property type="component" value="Unassembled WGS sequence"/>
</dbReference>
<dbReference type="RefSeq" id="WP_116883489.1">
    <property type="nucleotide sequence ID" value="NZ_CAJKCJ010000025.1"/>
</dbReference>
<dbReference type="Gene3D" id="3.30.700.10">
    <property type="entry name" value="Glycoprotein, Type 4 Pilin"/>
    <property type="match status" value="1"/>
</dbReference>
<keyword evidence="1" id="KW-1133">Transmembrane helix</keyword>
<dbReference type="PANTHER" id="PTHR30093">
    <property type="entry name" value="GENERAL SECRETION PATHWAY PROTEIN G"/>
    <property type="match status" value="1"/>
</dbReference>
<accession>A0A2U1B4L7</accession>
<dbReference type="EMBL" id="QEKH01000008">
    <property type="protein sequence ID" value="PVY43588.1"/>
    <property type="molecule type" value="Genomic_DNA"/>
</dbReference>
<dbReference type="InterPro" id="IPR011453">
    <property type="entry name" value="DUF1559"/>
</dbReference>
<evidence type="ECO:0000313" key="4">
    <source>
        <dbReference type="Proteomes" id="UP000245959"/>
    </source>
</evidence>
<dbReference type="GeneID" id="78294794"/>
<sequence>MPHSPGWKRSLGRKICNFTLIELLVVIAVIAILAALLLPALNKARDKGKSISCTNNLKQIGIAQVMYSEAYAEWIVTARTKDKKNWWFTLLSPFGTTYPEGRADSSHADYDANRNVTRGTYVCPAEQLPFGDAPNYEFTHYAINMRLSGDHWWSSYRYARKLSAVTSASKAIFAGDNNYPALFYAHYSAYFAFRHGAGDNRKHAESTRSLRGSTNLVYLDGHAENKTHLELLLDGRWNGTQAVNAFSGDLVQGFRPNSKVAMP</sequence>
<evidence type="ECO:0000313" key="3">
    <source>
        <dbReference type="EMBL" id="PVY43588.1"/>
    </source>
</evidence>
<gene>
    <name evidence="3" type="ORF">C8D82_108115</name>
</gene>
<dbReference type="SUPFAM" id="SSF54523">
    <property type="entry name" value="Pili subunits"/>
    <property type="match status" value="1"/>
</dbReference>
<dbReference type="InterPro" id="IPR012902">
    <property type="entry name" value="N_methyl_site"/>
</dbReference>
<keyword evidence="1" id="KW-0472">Membrane</keyword>
<dbReference type="AlphaFoldDB" id="A0A2U1B4L7"/>
<reference evidence="3 4" key="1">
    <citation type="submission" date="2018-04" db="EMBL/GenBank/DDBJ databases">
        <title>Genomic Encyclopedia of Type Strains, Phase IV (KMG-IV): sequencing the most valuable type-strain genomes for metagenomic binning, comparative biology and taxonomic classification.</title>
        <authorList>
            <person name="Goeker M."/>
        </authorList>
    </citation>
    <scope>NUCLEOTIDE SEQUENCE [LARGE SCALE GENOMIC DNA]</scope>
    <source>
        <strain evidence="3 4">DSM 14823</strain>
    </source>
</reference>
<dbReference type="Pfam" id="PF07596">
    <property type="entry name" value="SBP_bac_10"/>
    <property type="match status" value="1"/>
</dbReference>
<protein>
    <submittedName>
        <fullName evidence="3">Prepilin-type N-terminal cleavage/methylation domain-containing protein/prepilin-type processing-associated H-X9-DG protein</fullName>
    </submittedName>
</protein>
<name>A0A2U1B4L7_9BACT</name>
<dbReference type="PANTHER" id="PTHR30093:SF2">
    <property type="entry name" value="TYPE II SECRETION SYSTEM PROTEIN H"/>
    <property type="match status" value="1"/>
</dbReference>
<feature type="domain" description="DUF1559" evidence="2">
    <location>
        <begin position="43"/>
        <end position="166"/>
    </location>
</feature>